<evidence type="ECO:0000259" key="1">
    <source>
        <dbReference type="PROSITE" id="PS51194"/>
    </source>
</evidence>
<dbReference type="PROSITE" id="PS51194">
    <property type="entry name" value="HELICASE_CTER"/>
    <property type="match status" value="1"/>
</dbReference>
<accession>A0A2V3AEQ9</accession>
<dbReference type="Proteomes" id="UP000247150">
    <property type="component" value="Unassembled WGS sequence"/>
</dbReference>
<dbReference type="GO" id="GO:0043138">
    <property type="term" value="F:3'-5' DNA helicase activity"/>
    <property type="evidence" value="ECO:0007669"/>
    <property type="project" value="TreeGrafter"/>
</dbReference>
<reference evidence="2 3" key="1">
    <citation type="submission" date="2018-05" db="EMBL/GenBank/DDBJ databases">
        <title>Freshwater and sediment microbial communities from various areas in North America, analyzing microbe dynamics in response to fracking.</title>
        <authorList>
            <person name="Lamendella R."/>
        </authorList>
    </citation>
    <scope>NUCLEOTIDE SEQUENCE [LARGE SCALE GENOMIC DNA]</scope>
    <source>
        <strain evidence="2 3">15_TX</strain>
    </source>
</reference>
<dbReference type="GO" id="GO:0036297">
    <property type="term" value="P:interstrand cross-link repair"/>
    <property type="evidence" value="ECO:0007669"/>
    <property type="project" value="TreeGrafter"/>
</dbReference>
<dbReference type="NCBIfam" id="NF038326">
    <property type="entry name" value="DISARM_DrmAL"/>
    <property type="match status" value="1"/>
</dbReference>
<dbReference type="PANTHER" id="PTHR47957:SF3">
    <property type="entry name" value="ATP-DEPENDENT HELICASE HRQ1"/>
    <property type="match status" value="1"/>
</dbReference>
<dbReference type="InterPro" id="IPR027417">
    <property type="entry name" value="P-loop_NTPase"/>
</dbReference>
<dbReference type="GO" id="GO:0006289">
    <property type="term" value="P:nucleotide-excision repair"/>
    <property type="evidence" value="ECO:0007669"/>
    <property type="project" value="TreeGrafter"/>
</dbReference>
<feature type="domain" description="Helicase C-terminal" evidence="1">
    <location>
        <begin position="992"/>
        <end position="1166"/>
    </location>
</feature>
<keyword evidence="2" id="KW-0547">Nucleotide-binding</keyword>
<dbReference type="Gene3D" id="3.40.50.300">
    <property type="entry name" value="P-loop containing nucleotide triphosphate hydrolases"/>
    <property type="match status" value="1"/>
</dbReference>
<keyword evidence="2" id="KW-0347">Helicase</keyword>
<gene>
    <name evidence="2" type="ORF">DFO73_101579</name>
</gene>
<dbReference type="PANTHER" id="PTHR47957">
    <property type="entry name" value="ATP-DEPENDENT HELICASE HRQ1"/>
    <property type="match status" value="1"/>
</dbReference>
<comment type="caution">
    <text evidence="2">The sequence shown here is derived from an EMBL/GenBank/DDBJ whole genome shotgun (WGS) entry which is preliminary data.</text>
</comment>
<name>A0A2V3AEQ9_9BACI</name>
<dbReference type="CDD" id="cd18785">
    <property type="entry name" value="SF2_C"/>
    <property type="match status" value="1"/>
</dbReference>
<keyword evidence="2" id="KW-0378">Hydrolase</keyword>
<evidence type="ECO:0000313" key="3">
    <source>
        <dbReference type="Proteomes" id="UP000247150"/>
    </source>
</evidence>
<organism evidence="2 3">
    <name type="scientific">Cytobacillus oceanisediminis</name>
    <dbReference type="NCBI Taxonomy" id="665099"/>
    <lineage>
        <taxon>Bacteria</taxon>
        <taxon>Bacillati</taxon>
        <taxon>Bacillota</taxon>
        <taxon>Bacilli</taxon>
        <taxon>Bacillales</taxon>
        <taxon>Bacillaceae</taxon>
        <taxon>Cytobacillus</taxon>
    </lineage>
</organism>
<dbReference type="SMART" id="SM00490">
    <property type="entry name" value="HELICc"/>
    <property type="match status" value="1"/>
</dbReference>
<keyword evidence="2" id="KW-0067">ATP-binding</keyword>
<dbReference type="SUPFAM" id="SSF52540">
    <property type="entry name" value="P-loop containing nucleoside triphosphate hydrolases"/>
    <property type="match status" value="1"/>
</dbReference>
<sequence>MERAKTVVSLNKELLGPRNGIHEMLDEDLDPRNEYITGILIPKQSRDKKRDVDSEAEIILTEDDLGDEAGEGEGNVVVTGFSPALDPKSMPKSLGLSFVVKTTNKEHKIHVLYTWGRYYLIESAWIRKPEYYCFDFSLPLKNDELQKSEKTGLEFNIKSSKINEDTYKVSVFLVNNTNLLDPTTFRTEDCVFQPQIRVKCEGNINITPFEALDHNNELDINDPLVKESLSLKLLYRNKPALARGHLVGVTWRDIDPQRTHKVKKIPKEPPFFWMDGDILTIEKRRIFENCDVRTEYLPMYPIVAPDMSWRKEYGPQPEFNPIILSESYTVKELERNLLPLKEGYKNWIQGQYKQLKDLDKNFTTIAKIHLEDLEKSCKRISEGISLLINNEDARLAFCFMNKVIAKQQSWARRDKEVKVFPWRPFQLAFILQNISSLFNDEDKDRNTVDLLFFATGGGKTESYLGLAIFNIALARLRAKKDKSGHRIGSGVNVLSRYTLRLLTIQQYRRALRVVTAAEFLRTFGHKEGTSIGWRPASCHVDDEYIWGTERISIGLFVGGGVTPNSMHTLNFTDESGSFQHIPGAIDLLKRGGNKSYGEPAQILNCPCCNSHLAIPSEGLSAGSHTLYFLFKAAKITVPIIKDINIVGAKKIVGINVKSHDDSIYHTASITFEIEDGGNVKKDTIYQFWEKLKTLIGENVSLLCASPTRMGYFIRTYLNSKNNFSECDFEIYCPSPSCELNSVYWTEKVPINIGNQMVSNTDMEFQEVLDCFKVLGESSISYRTPITAYTVDDQVYHKCPSMIIATVDKFAQLASEPRAATIFGNVEYYHARWGYYRENCPPSDGGNLTKDLKSHPSGYRKNKLYKRINSFNPPSLIIQDEMHLIEGPLGSMFGLYEIAIDELCTKYSDGKVIRPKIVVSTATVSQAQTQIRSLFGRDFVQFPSPGLNIEDNFFSFSPPTVHPLDSEGPGRLYIGVCSPGKGAQTPLVRMWSNLLQNAKNLLEEGFTKEAVDGFWTVVGYFNAVRELAGAASLYRQDIPERMEYIAGVNARDLSTEHMELSSRKDSMELPSLLDQLEISLQTGTPVNAVLATSMFGTGVDVDRLRCMIINGQPKSTSSYIQSSGRVGRSKGGLVLTFFRASRPRDLDHYEHFMGYHHSLYKNVEPITVAPFSPRARERALGPVITAILRNAKMINGFNVDPEWRIQQRLLKKHYISGASLMATKRTAPEVINLIEILLNRLEKQPEGRKPEYNKVQMEIRSELDRWKGLAQIHDDLLYKEPSMASTPTHAVVLGDLQHFFNNLDMAFENAPSSLRDVEGTTTFKG</sequence>
<protein>
    <submittedName>
        <fullName evidence="2">Helicase-like protein</fullName>
    </submittedName>
</protein>
<dbReference type="OrthoDB" id="713315at2"/>
<dbReference type="Pfam" id="PF00271">
    <property type="entry name" value="Helicase_C"/>
    <property type="match status" value="1"/>
</dbReference>
<dbReference type="EMBL" id="QGTW01000001">
    <property type="protein sequence ID" value="PWW32315.1"/>
    <property type="molecule type" value="Genomic_DNA"/>
</dbReference>
<dbReference type="InterPro" id="IPR001650">
    <property type="entry name" value="Helicase_C-like"/>
</dbReference>
<dbReference type="RefSeq" id="WP_110063258.1">
    <property type="nucleotide sequence ID" value="NZ_QGTW01000001.1"/>
</dbReference>
<evidence type="ECO:0000313" key="2">
    <source>
        <dbReference type="EMBL" id="PWW32315.1"/>
    </source>
</evidence>
<proteinExistence type="predicted"/>